<feature type="non-terminal residue" evidence="2">
    <location>
        <position position="344"/>
    </location>
</feature>
<dbReference type="Proteomes" id="UP001054857">
    <property type="component" value="Unassembled WGS sequence"/>
</dbReference>
<name>A0AAD3DE34_9CHLO</name>
<accession>A0AAD3DE34</accession>
<evidence type="ECO:0000313" key="2">
    <source>
        <dbReference type="EMBL" id="GFR40090.1"/>
    </source>
</evidence>
<keyword evidence="3" id="KW-1185">Reference proteome</keyword>
<protein>
    <submittedName>
        <fullName evidence="2">Uncharacterized protein</fullName>
    </submittedName>
</protein>
<dbReference type="AlphaFoldDB" id="A0AAD3DE34"/>
<evidence type="ECO:0000256" key="1">
    <source>
        <dbReference type="SAM" id="MobiDB-lite"/>
    </source>
</evidence>
<evidence type="ECO:0000313" key="3">
    <source>
        <dbReference type="Proteomes" id="UP001054857"/>
    </source>
</evidence>
<gene>
    <name evidence="2" type="ORF">Agub_g638</name>
</gene>
<proteinExistence type="predicted"/>
<feature type="region of interest" description="Disordered" evidence="1">
    <location>
        <begin position="71"/>
        <end position="100"/>
    </location>
</feature>
<feature type="non-terminal residue" evidence="2">
    <location>
        <position position="1"/>
    </location>
</feature>
<dbReference type="EMBL" id="BMAR01000001">
    <property type="protein sequence ID" value="GFR40090.1"/>
    <property type="molecule type" value="Genomic_DNA"/>
</dbReference>
<sequence length="344" mass="36847">KRYRGPKSAAQLGAELSRLEAQLTLGQIMCYRTFVALWHSEYLARTPGVKERWEAALSVITNFVDALPTTEEVDEDEGLDATNADSRPAGDGNSYTASRSSPSAFNLRIVCPRLGLKLVNKHEVVPAASVKPGAGPSATGEQLTPQDAKRSVDVLLVVLEGIRFSMPSVHHMALEAATVRASLLGSSFTTPKHVLVVPASRESMELHGTKLDFSGSAAPRGLANSQSVSMTKPMASTGSVYSDAPISAYLSRFKVNLAPVEVALTHPACIVASAEFLASMVRLRAATANTHARRSSMSLHSLVMDSYTRNRVPLPSSMAAFMPKLQICCPMVTARGLLLPDFTP</sequence>
<comment type="caution">
    <text evidence="2">The sequence shown here is derived from an EMBL/GenBank/DDBJ whole genome shotgun (WGS) entry which is preliminary data.</text>
</comment>
<organism evidence="2 3">
    <name type="scientific">Astrephomene gubernaculifera</name>
    <dbReference type="NCBI Taxonomy" id="47775"/>
    <lineage>
        <taxon>Eukaryota</taxon>
        <taxon>Viridiplantae</taxon>
        <taxon>Chlorophyta</taxon>
        <taxon>core chlorophytes</taxon>
        <taxon>Chlorophyceae</taxon>
        <taxon>CS clade</taxon>
        <taxon>Chlamydomonadales</taxon>
        <taxon>Astrephomenaceae</taxon>
        <taxon>Astrephomene</taxon>
    </lineage>
</organism>
<reference evidence="2 3" key="1">
    <citation type="journal article" date="2021" name="Sci. Rep.">
        <title>Genome sequencing of the multicellular alga Astrephomene provides insights into convergent evolution of germ-soma differentiation.</title>
        <authorList>
            <person name="Yamashita S."/>
            <person name="Yamamoto K."/>
            <person name="Matsuzaki R."/>
            <person name="Suzuki S."/>
            <person name="Yamaguchi H."/>
            <person name="Hirooka S."/>
            <person name="Minakuchi Y."/>
            <person name="Miyagishima S."/>
            <person name="Kawachi M."/>
            <person name="Toyoda A."/>
            <person name="Nozaki H."/>
        </authorList>
    </citation>
    <scope>NUCLEOTIDE SEQUENCE [LARGE SCALE GENOMIC DNA]</scope>
    <source>
        <strain evidence="2 3">NIES-4017</strain>
    </source>
</reference>